<evidence type="ECO:0000313" key="7">
    <source>
        <dbReference type="EMBL" id="GAN80507.1"/>
    </source>
</evidence>
<keyword evidence="2 5" id="KW-0812">Transmembrane</keyword>
<evidence type="ECO:0000259" key="6">
    <source>
        <dbReference type="Pfam" id="PF01061"/>
    </source>
</evidence>
<sequence>MNGTPQRIWGLVYRHLCMYRRSWPRLVEIAYWPTLELLIWGFTANFFSRDLHGGSPILAGVALVAGVLLWEIVLRAQIGVAFSFLEEIWSRNLGHLFVSPLRPAELVGALLSVSLIRTIIGLLPATIIAFLLYHYDVFAPGPVMVLFFVNLLVMGWWVALAIVALLFRYGAGAEALAWTIAFGITPVACVFYPLSSLPYWLQPVAQALPAAHVFEGLRALLLHGQTDWHQFAWATGLNILWTLAAVSIFGLEFRRARVRGALISIGE</sequence>
<dbReference type="Proteomes" id="UP000032668">
    <property type="component" value="Unassembled WGS sequence"/>
</dbReference>
<dbReference type="RefSeq" id="WP_048878919.1">
    <property type="nucleotide sequence ID" value="NZ_BANC01000048.1"/>
</dbReference>
<reference evidence="7 8" key="1">
    <citation type="submission" date="2012-11" db="EMBL/GenBank/DDBJ databases">
        <title>Whole genome sequence of Acidocella aminolytica 101 = DSM 11237.</title>
        <authorList>
            <person name="Azuma Y."/>
            <person name="Higashiura N."/>
            <person name="Hirakawa H."/>
            <person name="Matsushita K."/>
        </authorList>
    </citation>
    <scope>NUCLEOTIDE SEQUENCE [LARGE SCALE GENOMIC DNA]</scope>
    <source>
        <strain evidence="8">101 / DSM 11237</strain>
    </source>
</reference>
<keyword evidence="4 5" id="KW-0472">Membrane</keyword>
<dbReference type="PANTHER" id="PTHR43229:SF3">
    <property type="entry name" value="ABC-TYPE MULTIDRUG TRANSPORT SYSTEM, PERMEASE COMPONENT"/>
    <property type="match status" value="1"/>
</dbReference>
<feature type="transmembrane region" description="Helical" evidence="5">
    <location>
        <begin position="231"/>
        <end position="251"/>
    </location>
</feature>
<feature type="transmembrane region" description="Helical" evidence="5">
    <location>
        <begin position="59"/>
        <end position="85"/>
    </location>
</feature>
<dbReference type="GO" id="GO:0140359">
    <property type="term" value="F:ABC-type transporter activity"/>
    <property type="evidence" value="ECO:0007669"/>
    <property type="project" value="InterPro"/>
</dbReference>
<protein>
    <submittedName>
        <fullName evidence="7">ABC transporter</fullName>
    </submittedName>
</protein>
<dbReference type="STRING" id="1120923.SAMN02746095_03099"/>
<evidence type="ECO:0000256" key="5">
    <source>
        <dbReference type="SAM" id="Phobius"/>
    </source>
</evidence>
<feature type="domain" description="ABC-2 type transporter transmembrane" evidence="6">
    <location>
        <begin position="28"/>
        <end position="221"/>
    </location>
</feature>
<comment type="caution">
    <text evidence="7">The sequence shown here is derived from an EMBL/GenBank/DDBJ whole genome shotgun (WGS) entry which is preliminary data.</text>
</comment>
<dbReference type="EMBL" id="BANC01000048">
    <property type="protein sequence ID" value="GAN80507.1"/>
    <property type="molecule type" value="Genomic_DNA"/>
</dbReference>
<organism evidence="7 8">
    <name type="scientific">Acidocella aminolytica 101 = DSM 11237</name>
    <dbReference type="NCBI Taxonomy" id="1120923"/>
    <lineage>
        <taxon>Bacteria</taxon>
        <taxon>Pseudomonadati</taxon>
        <taxon>Pseudomonadota</taxon>
        <taxon>Alphaproteobacteria</taxon>
        <taxon>Acetobacterales</taxon>
        <taxon>Acidocellaceae</taxon>
        <taxon>Acidocella</taxon>
    </lineage>
</organism>
<evidence type="ECO:0000256" key="2">
    <source>
        <dbReference type="ARBA" id="ARBA00022692"/>
    </source>
</evidence>
<proteinExistence type="predicted"/>
<dbReference type="PIRSF" id="PIRSF006648">
    <property type="entry name" value="DrrB"/>
    <property type="match status" value="1"/>
</dbReference>
<dbReference type="InterPro" id="IPR000412">
    <property type="entry name" value="ABC_2_transport"/>
</dbReference>
<keyword evidence="8" id="KW-1185">Reference proteome</keyword>
<evidence type="ECO:0000256" key="1">
    <source>
        <dbReference type="ARBA" id="ARBA00004141"/>
    </source>
</evidence>
<dbReference type="InterPro" id="IPR013525">
    <property type="entry name" value="ABC2_TM"/>
</dbReference>
<evidence type="ECO:0000313" key="8">
    <source>
        <dbReference type="Proteomes" id="UP000032668"/>
    </source>
</evidence>
<evidence type="ECO:0000256" key="4">
    <source>
        <dbReference type="ARBA" id="ARBA00023136"/>
    </source>
</evidence>
<comment type="subcellular location">
    <subcellularLocation>
        <location evidence="1">Membrane</location>
        <topology evidence="1">Multi-pass membrane protein</topology>
    </subcellularLocation>
</comment>
<accession>A0A0D6PFQ2</accession>
<dbReference type="Pfam" id="PF01061">
    <property type="entry name" value="ABC2_membrane"/>
    <property type="match status" value="1"/>
</dbReference>
<gene>
    <name evidence="7" type="ORF">Aam_049_009</name>
</gene>
<dbReference type="AlphaFoldDB" id="A0A0D6PFQ2"/>
<dbReference type="GO" id="GO:0043190">
    <property type="term" value="C:ATP-binding cassette (ABC) transporter complex"/>
    <property type="evidence" value="ECO:0007669"/>
    <property type="project" value="InterPro"/>
</dbReference>
<feature type="transmembrane region" description="Helical" evidence="5">
    <location>
        <begin position="175"/>
        <end position="194"/>
    </location>
</feature>
<feature type="transmembrane region" description="Helical" evidence="5">
    <location>
        <begin position="106"/>
        <end position="133"/>
    </location>
</feature>
<name>A0A0D6PFQ2_9PROT</name>
<dbReference type="PANTHER" id="PTHR43229">
    <property type="entry name" value="NODULATION PROTEIN J"/>
    <property type="match status" value="1"/>
</dbReference>
<dbReference type="OrthoDB" id="9786643at2"/>
<dbReference type="InterPro" id="IPR051784">
    <property type="entry name" value="Nod_factor_ABC_transporter"/>
</dbReference>
<feature type="transmembrane region" description="Helical" evidence="5">
    <location>
        <begin position="145"/>
        <end position="168"/>
    </location>
</feature>
<evidence type="ECO:0000256" key="3">
    <source>
        <dbReference type="ARBA" id="ARBA00022989"/>
    </source>
</evidence>
<keyword evidence="3 5" id="KW-1133">Transmembrane helix</keyword>
<feature type="transmembrane region" description="Helical" evidence="5">
    <location>
        <begin position="29"/>
        <end position="47"/>
    </location>
</feature>